<organism evidence="1 2">
    <name type="scientific">Parabacteroides gordonii MS-1 = DSM 23371</name>
    <dbReference type="NCBI Taxonomy" id="1203610"/>
    <lineage>
        <taxon>Bacteria</taxon>
        <taxon>Pseudomonadati</taxon>
        <taxon>Bacteroidota</taxon>
        <taxon>Bacteroidia</taxon>
        <taxon>Bacteroidales</taxon>
        <taxon>Tannerellaceae</taxon>
        <taxon>Parabacteroides</taxon>
    </lineage>
</organism>
<proteinExistence type="predicted"/>
<reference evidence="1 2" key="1">
    <citation type="submission" date="2013-04" db="EMBL/GenBank/DDBJ databases">
        <title>The Genome Sequence of Parabacteroides gordonii DSM 23371.</title>
        <authorList>
            <consortium name="The Broad Institute Genomics Platform"/>
            <person name="Earl A."/>
            <person name="Ward D."/>
            <person name="Feldgarden M."/>
            <person name="Gevers D."/>
            <person name="Martens E."/>
            <person name="Sakamoto M."/>
            <person name="Benno Y."/>
            <person name="Suzuki N."/>
            <person name="Matsunaga N."/>
            <person name="Koshihara K."/>
            <person name="Seki M."/>
            <person name="Komiya H."/>
            <person name="Walker B."/>
            <person name="Young S."/>
            <person name="Zeng Q."/>
            <person name="Gargeya S."/>
            <person name="Fitzgerald M."/>
            <person name="Haas B."/>
            <person name="Abouelleil A."/>
            <person name="Allen A.W."/>
            <person name="Alvarado L."/>
            <person name="Arachchi H.M."/>
            <person name="Berlin A.M."/>
            <person name="Chapman S.B."/>
            <person name="Gainer-Dewar J."/>
            <person name="Goldberg J."/>
            <person name="Griggs A."/>
            <person name="Gujja S."/>
            <person name="Hansen M."/>
            <person name="Howarth C."/>
            <person name="Imamovic A."/>
            <person name="Ireland A."/>
            <person name="Larimer J."/>
            <person name="McCowan C."/>
            <person name="Murphy C."/>
            <person name="Pearson M."/>
            <person name="Poon T.W."/>
            <person name="Priest M."/>
            <person name="Roberts A."/>
            <person name="Saif S."/>
            <person name="Shea T."/>
            <person name="Sisk P."/>
            <person name="Sykes S."/>
            <person name="Wortman J."/>
            <person name="Nusbaum C."/>
            <person name="Birren B."/>
        </authorList>
    </citation>
    <scope>NUCLEOTIDE SEQUENCE [LARGE SCALE GENOMIC DNA]</scope>
    <source>
        <strain evidence="1 2">MS-1</strain>
    </source>
</reference>
<sequence>MRRITSGSISFNDDYPPDISNPVNTNYMFIEKLNQYTEEQIIGLKHEDNKLRLLIEEQPDIEKLKLLKEAIINETTEVTLVMRSNNNNLIAFSYFECISDNIIGVESYNYTENILKTIEGISIFRNLRSIVIDALYDNKLCIDELVSLEKLEELCMSFYPITKYQYPTLNKLNRLKRLKIKGLDSNILSCLPNLETLTCFNLKDGAHLGIKAPNLRSIDIYRSPKILNLNFLLDLKELRSIGLDGLSNVEEMPDLSNLHSLTGMSLANMKRLQSFPLYHENLKNLLLQLPFDVLDNIIPENLPNLKHISVNLGSDKKNGMVLDRFKGICEVGIW</sequence>
<dbReference type="HOGENOM" id="CLU_905058_0_0_10"/>
<dbReference type="Gene3D" id="3.80.10.10">
    <property type="entry name" value="Ribonuclease Inhibitor"/>
    <property type="match status" value="1"/>
</dbReference>
<dbReference type="PATRIC" id="fig|1203610.3.peg.5142"/>
<dbReference type="SUPFAM" id="SSF52058">
    <property type="entry name" value="L domain-like"/>
    <property type="match status" value="1"/>
</dbReference>
<comment type="caution">
    <text evidence="1">The sequence shown here is derived from an EMBL/GenBank/DDBJ whole genome shotgun (WGS) entry which is preliminary data.</text>
</comment>
<evidence type="ECO:0008006" key="3">
    <source>
        <dbReference type="Google" id="ProtNLM"/>
    </source>
</evidence>
<dbReference type="STRING" id="1203610.HMPREF1536_05039"/>
<dbReference type="RefSeq" id="WP_028728678.1">
    <property type="nucleotide sequence ID" value="NZ_AUAE01000035.1"/>
</dbReference>
<gene>
    <name evidence="1" type="ORF">HMPREF1536_05039</name>
</gene>
<evidence type="ECO:0000313" key="2">
    <source>
        <dbReference type="Proteomes" id="UP000033035"/>
    </source>
</evidence>
<dbReference type="EMBL" id="AQHW01000029">
    <property type="protein sequence ID" value="KKB47395.1"/>
    <property type="molecule type" value="Genomic_DNA"/>
</dbReference>
<name>A0A0F5IPV6_9BACT</name>
<dbReference type="AlphaFoldDB" id="A0A0F5IPV6"/>
<keyword evidence="2" id="KW-1185">Reference proteome</keyword>
<dbReference type="InterPro" id="IPR032675">
    <property type="entry name" value="LRR_dom_sf"/>
</dbReference>
<accession>A0A0F5IPV6</accession>
<protein>
    <recommendedName>
        <fullName evidence="3">Leucine-rich repeat domain-containing protein</fullName>
    </recommendedName>
</protein>
<dbReference type="Proteomes" id="UP000033035">
    <property type="component" value="Unassembled WGS sequence"/>
</dbReference>
<evidence type="ECO:0000313" key="1">
    <source>
        <dbReference type="EMBL" id="KKB47395.1"/>
    </source>
</evidence>